<dbReference type="InterPro" id="IPR042213">
    <property type="entry name" value="NBD_C_sf"/>
</dbReference>
<keyword evidence="3" id="KW-0547">Nucleotide-binding</keyword>
<dbReference type="OrthoDB" id="153193at2"/>
<dbReference type="SUPFAM" id="SSF142764">
    <property type="entry name" value="YgbK-like"/>
    <property type="match status" value="1"/>
</dbReference>
<evidence type="ECO:0000256" key="6">
    <source>
        <dbReference type="ARBA" id="ARBA00023277"/>
    </source>
</evidence>
<keyword evidence="10" id="KW-1185">Reference proteome</keyword>
<feature type="domain" description="Four-carbon acid sugar kinase nucleotide binding" evidence="8">
    <location>
        <begin position="296"/>
        <end position="458"/>
    </location>
</feature>
<evidence type="ECO:0000256" key="4">
    <source>
        <dbReference type="ARBA" id="ARBA00022777"/>
    </source>
</evidence>
<sequence length="466" mass="51702">MRIPLSDISQQLPLEDTSNYRGMNHLLFKQLNRTCIVIDDDPTGNQTVYDIPLLTNWDKETILNEFKNETPVFFILTNSRSLSEEKSSEIYTEISKNIAEASKLTNREFTIISRSDSTLRGHFSEIEAIKQTIAVQEAISFFIPVMFEGGRVSVNDTHYISDSDFLTPVNETPFAEDHTFAYSNANLKAYIEEKTNGKIIASNVYSFSINTIRSFDVVSLSKQIIALKANQFCIANALNYNDLDKFTHAILLAEASGKMIFFRTSSSFVPSYIGQQPKGLLSSKEILNSSNHCGGLTIVGSYVKKSSLQLNAALNHYTKDCIVEIDVETILGKQSNEYVVSIISKIEGNLTQGKDVIVYTSRTLISGKDTASNINIASKVSNTLVSLIKTLNVRPKYILAKGGITSHDLATKGLGMKRSKVLGQIEAGIPVWSMGKETKFPDLLYIVFPGNVGNENSLLKIIQKLN</sequence>
<dbReference type="Gene3D" id="3.40.50.10840">
    <property type="entry name" value="Putative sugar-binding, N-terminal domain"/>
    <property type="match status" value="1"/>
</dbReference>
<keyword evidence="5" id="KW-0067">ATP-binding</keyword>
<evidence type="ECO:0000313" key="9">
    <source>
        <dbReference type="EMBL" id="SEQ75992.1"/>
    </source>
</evidence>
<dbReference type="Proteomes" id="UP000198999">
    <property type="component" value="Unassembled WGS sequence"/>
</dbReference>
<proteinExistence type="inferred from homology"/>
<dbReference type="InterPro" id="IPR031475">
    <property type="entry name" value="NBD_C"/>
</dbReference>
<evidence type="ECO:0000313" key="10">
    <source>
        <dbReference type="Proteomes" id="UP000198999"/>
    </source>
</evidence>
<keyword evidence="2" id="KW-0808">Transferase</keyword>
<reference evidence="9 10" key="1">
    <citation type="submission" date="2016-10" db="EMBL/GenBank/DDBJ databases">
        <authorList>
            <person name="de Groot N.N."/>
        </authorList>
    </citation>
    <scope>NUCLEOTIDE SEQUENCE [LARGE SCALE GENOMIC DNA]</scope>
    <source>
        <strain evidence="9 10">DSM 21035</strain>
    </source>
</reference>
<evidence type="ECO:0000256" key="3">
    <source>
        <dbReference type="ARBA" id="ARBA00022741"/>
    </source>
</evidence>
<dbReference type="AlphaFoldDB" id="A0A1H9INC8"/>
<dbReference type="EMBL" id="FOFN01000003">
    <property type="protein sequence ID" value="SEQ75992.1"/>
    <property type="molecule type" value="Genomic_DNA"/>
</dbReference>
<protein>
    <submittedName>
        <fullName evidence="9">Uncharacterized conserved protein YgbK, DUF1537 family</fullName>
    </submittedName>
</protein>
<dbReference type="Pfam" id="PF07005">
    <property type="entry name" value="SBD_N"/>
    <property type="match status" value="1"/>
</dbReference>
<feature type="domain" description="Four-carbon acid sugar kinase N-terminal" evidence="7">
    <location>
        <begin position="36"/>
        <end position="269"/>
    </location>
</feature>
<dbReference type="InterPro" id="IPR010737">
    <property type="entry name" value="4-carb_acid_sugar_kinase_N"/>
</dbReference>
<gene>
    <name evidence="9" type="ORF">SAMN05421824_2233</name>
</gene>
<keyword evidence="6" id="KW-0119">Carbohydrate metabolism</keyword>
<dbReference type="InterPro" id="IPR037051">
    <property type="entry name" value="4-carb_acid_sugar_kinase_N_sf"/>
</dbReference>
<keyword evidence="4" id="KW-0418">Kinase</keyword>
<evidence type="ECO:0000256" key="2">
    <source>
        <dbReference type="ARBA" id="ARBA00022679"/>
    </source>
</evidence>
<organism evidence="9 10">
    <name type="scientific">Hyunsoonleella jejuensis</name>
    <dbReference type="NCBI Taxonomy" id="419940"/>
    <lineage>
        <taxon>Bacteria</taxon>
        <taxon>Pseudomonadati</taxon>
        <taxon>Bacteroidota</taxon>
        <taxon>Flavobacteriia</taxon>
        <taxon>Flavobacteriales</taxon>
        <taxon>Flavobacteriaceae</taxon>
    </lineage>
</organism>
<evidence type="ECO:0000259" key="7">
    <source>
        <dbReference type="Pfam" id="PF07005"/>
    </source>
</evidence>
<dbReference type="Pfam" id="PF17042">
    <property type="entry name" value="NBD_C"/>
    <property type="match status" value="1"/>
</dbReference>
<dbReference type="Gene3D" id="3.40.980.20">
    <property type="entry name" value="Four-carbon acid sugar kinase, nucleotide binding domain"/>
    <property type="match status" value="1"/>
</dbReference>
<dbReference type="GO" id="GO:0016301">
    <property type="term" value="F:kinase activity"/>
    <property type="evidence" value="ECO:0007669"/>
    <property type="project" value="UniProtKB-KW"/>
</dbReference>
<evidence type="ECO:0000256" key="1">
    <source>
        <dbReference type="ARBA" id="ARBA00005715"/>
    </source>
</evidence>
<evidence type="ECO:0000259" key="8">
    <source>
        <dbReference type="Pfam" id="PF17042"/>
    </source>
</evidence>
<dbReference type="RefSeq" id="WP_092579544.1">
    <property type="nucleotide sequence ID" value="NZ_FOFN01000003.1"/>
</dbReference>
<comment type="similarity">
    <text evidence="1">Belongs to the four-carbon acid sugar kinase family.</text>
</comment>
<name>A0A1H9INC8_9FLAO</name>
<dbReference type="STRING" id="419940.SAMN05421824_2233"/>
<evidence type="ECO:0000256" key="5">
    <source>
        <dbReference type="ARBA" id="ARBA00022840"/>
    </source>
</evidence>
<dbReference type="GO" id="GO:0005524">
    <property type="term" value="F:ATP binding"/>
    <property type="evidence" value="ECO:0007669"/>
    <property type="project" value="UniProtKB-KW"/>
</dbReference>
<accession>A0A1H9INC8</accession>